<dbReference type="AlphaFoldDB" id="A0A7G9YYH9"/>
<protein>
    <submittedName>
        <fullName evidence="2">Uncharacterized protein</fullName>
    </submittedName>
</protein>
<reference evidence="2" key="1">
    <citation type="submission" date="2020-06" db="EMBL/GenBank/DDBJ databases">
        <title>Unique genomic features of the anaerobic methanotrophic archaea.</title>
        <authorList>
            <person name="Chadwick G.L."/>
            <person name="Skennerton C.T."/>
            <person name="Laso-Perez R."/>
            <person name="Leu A.O."/>
            <person name="Speth D.R."/>
            <person name="Yu H."/>
            <person name="Morgan-Lang C."/>
            <person name="Hatzenpichler R."/>
            <person name="Goudeau D."/>
            <person name="Malmstrom R."/>
            <person name="Brazelton W.J."/>
            <person name="Woyke T."/>
            <person name="Hallam S.J."/>
            <person name="Tyson G.W."/>
            <person name="Wegener G."/>
            <person name="Boetius A."/>
            <person name="Orphan V."/>
        </authorList>
    </citation>
    <scope>NUCLEOTIDE SEQUENCE</scope>
</reference>
<name>A0A7G9YYH9_9EURY</name>
<organism evidence="2">
    <name type="scientific">Candidatus Methanophagaceae archaeon ANME-1 ERB6</name>
    <dbReference type="NCBI Taxonomy" id="2759912"/>
    <lineage>
        <taxon>Archaea</taxon>
        <taxon>Methanobacteriati</taxon>
        <taxon>Methanobacteriota</taxon>
        <taxon>Stenosarchaea group</taxon>
        <taxon>Methanomicrobia</taxon>
        <taxon>Candidatus Methanophagales</taxon>
        <taxon>Candidatus Methanophagaceae</taxon>
    </lineage>
</organism>
<evidence type="ECO:0000256" key="1">
    <source>
        <dbReference type="SAM" id="Phobius"/>
    </source>
</evidence>
<proteinExistence type="predicted"/>
<dbReference type="EMBL" id="MT631530">
    <property type="protein sequence ID" value="QNO53063.1"/>
    <property type="molecule type" value="Genomic_DNA"/>
</dbReference>
<feature type="transmembrane region" description="Helical" evidence="1">
    <location>
        <begin position="82"/>
        <end position="103"/>
    </location>
</feature>
<feature type="transmembrane region" description="Helical" evidence="1">
    <location>
        <begin position="109"/>
        <end position="126"/>
    </location>
</feature>
<sequence>MCWTAEGPIYPISRNYIATRIVQIAPFNELQWRYTARGVVIDTVYRKRPYLVIPGQREHQSPKRHKIPSFVMTPTAKREIHIIPYIICYICTAWIIAQVYLTTLKIGCIYPYLNFYCVVVFCTAMLRDEVHFLCCCWHYKYCKHCKR</sequence>
<keyword evidence="1" id="KW-0472">Membrane</keyword>
<gene>
    <name evidence="2" type="ORF">GGECLBBC_00002</name>
</gene>
<accession>A0A7G9YYH9</accession>
<keyword evidence="1" id="KW-1133">Transmembrane helix</keyword>
<evidence type="ECO:0000313" key="2">
    <source>
        <dbReference type="EMBL" id="QNO53063.1"/>
    </source>
</evidence>
<keyword evidence="1" id="KW-0812">Transmembrane</keyword>